<evidence type="ECO:0000313" key="2">
    <source>
        <dbReference type="Proteomes" id="UP001181313"/>
    </source>
</evidence>
<comment type="caution">
    <text evidence="1">The sequence shown here is derived from an EMBL/GenBank/DDBJ whole genome shotgun (WGS) entry which is preliminary data.</text>
</comment>
<sequence>ERDIRAWIKLWNEDPRPFAWVKTADEILERLAGYLQRIKDSGR</sequence>
<dbReference type="Proteomes" id="UP001181313">
    <property type="component" value="Unassembled WGS sequence"/>
</dbReference>
<accession>A0ABU3HYZ5</accession>
<dbReference type="EMBL" id="JAVSGH010000014">
    <property type="protein sequence ID" value="MDT3725932.1"/>
    <property type="molecule type" value="Genomic_DNA"/>
</dbReference>
<organism evidence="1 2">
    <name type="scientific">Streptomyces althioticus subsp. attaecolombicae</name>
    <dbReference type="NCBI Taxonomy" id="3075534"/>
    <lineage>
        <taxon>Bacteria</taxon>
        <taxon>Bacillati</taxon>
        <taxon>Actinomycetota</taxon>
        <taxon>Actinomycetes</taxon>
        <taxon>Kitasatosporales</taxon>
        <taxon>Streptomycetaceae</taxon>
        <taxon>Streptomyces</taxon>
        <taxon>Streptomyces althioticus group</taxon>
    </lineage>
</organism>
<gene>
    <name evidence="1" type="ORF">ROS62_14055</name>
</gene>
<protein>
    <submittedName>
        <fullName evidence="1">IS630 family transposase</fullName>
    </submittedName>
</protein>
<name>A0ABU3HYZ5_9ACTN</name>
<evidence type="ECO:0000313" key="1">
    <source>
        <dbReference type="EMBL" id="MDT3725932.1"/>
    </source>
</evidence>
<reference evidence="1" key="1">
    <citation type="submission" date="2024-05" db="EMBL/GenBank/DDBJ databases">
        <title>30 novel species of actinomycetes from the DSMZ collection.</title>
        <authorList>
            <person name="Nouioui I."/>
        </authorList>
    </citation>
    <scope>NUCLEOTIDE SEQUENCE</scope>
    <source>
        <strain evidence="1">DSM 41972</strain>
    </source>
</reference>
<feature type="non-terminal residue" evidence="1">
    <location>
        <position position="1"/>
    </location>
</feature>
<proteinExistence type="predicted"/>
<keyword evidence="2" id="KW-1185">Reference proteome</keyword>